<accession>A0A6L2P6F3</accession>
<evidence type="ECO:0000259" key="1">
    <source>
        <dbReference type="Pfam" id="PF13976"/>
    </source>
</evidence>
<sequence length="639" mass="72633">MKYWLWHRCLSHLNFGTINQLAKQGLVKGMPKLKYTKDHLCSACQMGNNKKESHPQNPEPSTYEKLQMLRMDLCGPIRTKDEALEIIIKFLKQAQISLNATQKKSQRIIKMLWKNLAGSNPCKRRSMNFKRLKVWELIPRPDRAMIIYLKWIFKVKLDEYGGVLKNKALGIFINQSKYALEMLKKYSLEKSDAVDDPNGTPVDPTRYRGMVGSLMYLTASLSDLVFAACMCARYQTKPIKKHLITVKRVFWYLKGTINMGLWYSKDTAFNLKAFVDADYVGCQDSRKSTSGSAQFLGEKLVRSDSKLHSSQDDQPITKLLNTTNDDYKFGMEVPAAMISDAIKKKVGYTYYMAKKVESEKAKIIDEPEEQHVSPVKSRKGKGFIGYINQVVNAPNKLKKYFMPRITRSLTIVEETVVGQKLKDPTVNDLTIQSLLDLRKRLKASRLESLRQKKQAAAREGSSVIHKKYYDSSDSDVTLYSSNSEESAKEIDDANEFDMYLSNDNPEEDDHDARYGVFMHNKSTAIPNSTYLSPTVTSSSLVFIHTLLNETLANELIDFMSHPVYTYAQTTSVMNNPEGTPELTSYISCSSKVPLGTHVGVLVTKTLMQEMFSDENAHHIPSLPAKKIPYPTTNRQPNSL</sequence>
<name>A0A6L2P6F3_TANCI</name>
<evidence type="ECO:0000313" key="2">
    <source>
        <dbReference type="EMBL" id="GEU94028.1"/>
    </source>
</evidence>
<proteinExistence type="predicted"/>
<comment type="caution">
    <text evidence="2">The sequence shown here is derived from an EMBL/GenBank/DDBJ whole genome shotgun (WGS) entry which is preliminary data.</text>
</comment>
<dbReference type="Pfam" id="PF13976">
    <property type="entry name" value="gag_pre-integrs"/>
    <property type="match status" value="1"/>
</dbReference>
<feature type="domain" description="GAG-pre-integrase" evidence="1">
    <location>
        <begin position="3"/>
        <end position="47"/>
    </location>
</feature>
<dbReference type="EMBL" id="BKCJ010010980">
    <property type="protein sequence ID" value="GEU94028.1"/>
    <property type="molecule type" value="Genomic_DNA"/>
</dbReference>
<reference evidence="2" key="1">
    <citation type="journal article" date="2019" name="Sci. Rep.">
        <title>Draft genome of Tanacetum cinerariifolium, the natural source of mosquito coil.</title>
        <authorList>
            <person name="Yamashiro T."/>
            <person name="Shiraishi A."/>
            <person name="Satake H."/>
            <person name="Nakayama K."/>
        </authorList>
    </citation>
    <scope>NUCLEOTIDE SEQUENCE</scope>
</reference>
<organism evidence="2">
    <name type="scientific">Tanacetum cinerariifolium</name>
    <name type="common">Dalmatian daisy</name>
    <name type="synonym">Chrysanthemum cinerariifolium</name>
    <dbReference type="NCBI Taxonomy" id="118510"/>
    <lineage>
        <taxon>Eukaryota</taxon>
        <taxon>Viridiplantae</taxon>
        <taxon>Streptophyta</taxon>
        <taxon>Embryophyta</taxon>
        <taxon>Tracheophyta</taxon>
        <taxon>Spermatophyta</taxon>
        <taxon>Magnoliopsida</taxon>
        <taxon>eudicotyledons</taxon>
        <taxon>Gunneridae</taxon>
        <taxon>Pentapetalae</taxon>
        <taxon>asterids</taxon>
        <taxon>campanulids</taxon>
        <taxon>Asterales</taxon>
        <taxon>Asteraceae</taxon>
        <taxon>Asteroideae</taxon>
        <taxon>Anthemideae</taxon>
        <taxon>Anthemidinae</taxon>
        <taxon>Tanacetum</taxon>
    </lineage>
</organism>
<protein>
    <recommendedName>
        <fullName evidence="1">GAG-pre-integrase domain-containing protein</fullName>
    </recommendedName>
</protein>
<dbReference type="AlphaFoldDB" id="A0A6L2P6F3"/>
<gene>
    <name evidence="2" type="ORF">Tci_066006</name>
</gene>
<dbReference type="PANTHER" id="PTHR11439:SF509">
    <property type="entry name" value="RNA-DIRECTED DNA POLYMERASE"/>
    <property type="match status" value="1"/>
</dbReference>
<dbReference type="PANTHER" id="PTHR11439">
    <property type="entry name" value="GAG-POL-RELATED RETROTRANSPOSON"/>
    <property type="match status" value="1"/>
</dbReference>
<dbReference type="InterPro" id="IPR025724">
    <property type="entry name" value="GAG-pre-integrase_dom"/>
</dbReference>